<dbReference type="EMBL" id="CAAGRJ010007858">
    <property type="protein sequence ID" value="VFV25689.1"/>
    <property type="molecule type" value="Genomic_DNA"/>
</dbReference>
<protein>
    <submittedName>
        <fullName evidence="2">Uncharacterized protein</fullName>
    </submittedName>
</protein>
<proteinExistence type="predicted"/>
<organism evidence="2 3">
    <name type="scientific">Lynx pardinus</name>
    <name type="common">Iberian lynx</name>
    <name type="synonym">Felis pardina</name>
    <dbReference type="NCBI Taxonomy" id="191816"/>
    <lineage>
        <taxon>Eukaryota</taxon>
        <taxon>Metazoa</taxon>
        <taxon>Chordata</taxon>
        <taxon>Craniata</taxon>
        <taxon>Vertebrata</taxon>
        <taxon>Euteleostomi</taxon>
        <taxon>Mammalia</taxon>
        <taxon>Eutheria</taxon>
        <taxon>Laurasiatheria</taxon>
        <taxon>Carnivora</taxon>
        <taxon>Feliformia</taxon>
        <taxon>Felidae</taxon>
        <taxon>Felinae</taxon>
        <taxon>Lynx</taxon>
    </lineage>
</organism>
<dbReference type="AlphaFoldDB" id="A0A485MZE8"/>
<feature type="region of interest" description="Disordered" evidence="1">
    <location>
        <begin position="1"/>
        <end position="62"/>
    </location>
</feature>
<evidence type="ECO:0000313" key="2">
    <source>
        <dbReference type="EMBL" id="VFV25689.1"/>
    </source>
</evidence>
<keyword evidence="3" id="KW-1185">Reference proteome</keyword>
<sequence>MARGQPVTLEGSLRGVPQGSVPRPGLLVHWEELQPPTEQIHRGQKPEGHGHCRPPAELRARF</sequence>
<dbReference type="Proteomes" id="UP000386466">
    <property type="component" value="Unassembled WGS sequence"/>
</dbReference>
<reference evidence="2 3" key="1">
    <citation type="submission" date="2019-01" db="EMBL/GenBank/DDBJ databases">
        <authorList>
            <person name="Alioto T."/>
            <person name="Alioto T."/>
        </authorList>
    </citation>
    <scope>NUCLEOTIDE SEQUENCE [LARGE SCALE GENOMIC DNA]</scope>
</reference>
<feature type="compositionally biased region" description="Basic and acidic residues" evidence="1">
    <location>
        <begin position="39"/>
        <end position="62"/>
    </location>
</feature>
<feature type="non-terminal residue" evidence="2">
    <location>
        <position position="62"/>
    </location>
</feature>
<evidence type="ECO:0000256" key="1">
    <source>
        <dbReference type="SAM" id="MobiDB-lite"/>
    </source>
</evidence>
<evidence type="ECO:0000313" key="3">
    <source>
        <dbReference type="Proteomes" id="UP000386466"/>
    </source>
</evidence>
<gene>
    <name evidence="2" type="ORF">LYPA_23C004470</name>
</gene>
<accession>A0A485MZE8</accession>
<name>A0A485MZE8_LYNPA</name>